<evidence type="ECO:0000313" key="12">
    <source>
        <dbReference type="Proteomes" id="UP000030765"/>
    </source>
</evidence>
<protein>
    <submittedName>
        <fullName evidence="10">AGAP007043-PA-like protein</fullName>
    </submittedName>
</protein>
<evidence type="ECO:0000256" key="6">
    <source>
        <dbReference type="ARBA" id="ARBA00023157"/>
    </source>
</evidence>
<evidence type="ECO:0000313" key="11">
    <source>
        <dbReference type="EnsemblMetazoa" id="ASIC018564-PA"/>
    </source>
</evidence>
<dbReference type="SMART" id="SM00020">
    <property type="entry name" value="Tryp_SPc"/>
    <property type="match status" value="1"/>
</dbReference>
<dbReference type="OrthoDB" id="6147874at2759"/>
<dbReference type="GO" id="GO:0004252">
    <property type="term" value="F:serine-type endopeptidase activity"/>
    <property type="evidence" value="ECO:0007669"/>
    <property type="project" value="InterPro"/>
</dbReference>
<feature type="domain" description="Peptidase S1" evidence="9">
    <location>
        <begin position="29"/>
        <end position="306"/>
    </location>
</feature>
<evidence type="ECO:0000256" key="8">
    <source>
        <dbReference type="ARBA" id="ARBA00024195"/>
    </source>
</evidence>
<dbReference type="VEuPathDB" id="VectorBase:ASIC018564"/>
<sequence>MVSACNPELPAFYTDVPKFRGWIDERDRIIGERNLLKESSCGEVRKNNVTNEIDKAVVNQYPWNVLLEYTRTKKDSKEQLLTCSGVLIHPRYVLTVGHCATGMLSKYKLSSVRVGEFNINTQEDVDSSVPGKIFTSQSIDIEKILPHPQMNKPLYSNDLALIKLKHEAGTGKENVLPICLPSVDEYKEEGLTLTGWKRSKRLFPKLEQDAMNISSAAQCQSQYNALQLNLPSTDDMMCASYRSRMKGRCHNYAAGSTLQYTKTVDQTERFFLAGLMMFSLPYCRVNATEVFATLVGSTEWIKSTVLSS</sequence>
<reference evidence="11" key="2">
    <citation type="submission" date="2020-05" db="UniProtKB">
        <authorList>
            <consortium name="EnsemblMetazoa"/>
        </authorList>
    </citation>
    <scope>IDENTIFICATION</scope>
</reference>
<dbReference type="GO" id="GO:0006508">
    <property type="term" value="P:proteolysis"/>
    <property type="evidence" value="ECO:0007669"/>
    <property type="project" value="InterPro"/>
</dbReference>
<keyword evidence="6" id="KW-1015">Disulfide bond</keyword>
<comment type="subcellular location">
    <subcellularLocation>
        <location evidence="1">Secreted</location>
    </subcellularLocation>
</comment>
<reference evidence="10 12" key="1">
    <citation type="journal article" date="2014" name="BMC Genomics">
        <title>Genome sequence of Anopheles sinensis provides insight into genetics basis of mosquito competence for malaria parasites.</title>
        <authorList>
            <person name="Zhou D."/>
            <person name="Zhang D."/>
            <person name="Ding G."/>
            <person name="Shi L."/>
            <person name="Hou Q."/>
            <person name="Ye Y."/>
            <person name="Xu Y."/>
            <person name="Zhou H."/>
            <person name="Xiong C."/>
            <person name="Li S."/>
            <person name="Yu J."/>
            <person name="Hong S."/>
            <person name="Yu X."/>
            <person name="Zou P."/>
            <person name="Chen C."/>
            <person name="Chang X."/>
            <person name="Wang W."/>
            <person name="Lv Y."/>
            <person name="Sun Y."/>
            <person name="Ma L."/>
            <person name="Shen B."/>
            <person name="Zhu C."/>
        </authorList>
    </citation>
    <scope>NUCLEOTIDE SEQUENCE [LARGE SCALE GENOMIC DNA]</scope>
</reference>
<keyword evidence="4" id="KW-0732">Signal</keyword>
<keyword evidence="2" id="KW-0964">Secreted</keyword>
<dbReference type="InterPro" id="IPR051487">
    <property type="entry name" value="Ser/Thr_Proteases_Immune/Dev"/>
</dbReference>
<evidence type="ECO:0000256" key="7">
    <source>
        <dbReference type="ARBA" id="ARBA00023180"/>
    </source>
</evidence>
<dbReference type="InterPro" id="IPR043504">
    <property type="entry name" value="Peptidase_S1_PA_chymotrypsin"/>
</dbReference>
<dbReference type="Proteomes" id="UP000030765">
    <property type="component" value="Unassembled WGS sequence"/>
</dbReference>
<accession>A0A084WJX9</accession>
<evidence type="ECO:0000313" key="10">
    <source>
        <dbReference type="EMBL" id="KFB50523.1"/>
    </source>
</evidence>
<dbReference type="EMBL" id="ATLV01024081">
    <property type="status" value="NOT_ANNOTATED_CDS"/>
    <property type="molecule type" value="Genomic_DNA"/>
</dbReference>
<dbReference type="SUPFAM" id="SSF50494">
    <property type="entry name" value="Trypsin-like serine proteases"/>
    <property type="match status" value="1"/>
</dbReference>
<keyword evidence="7" id="KW-0325">Glycoprotein</keyword>
<dbReference type="PANTHER" id="PTHR24256">
    <property type="entry name" value="TRYPTASE-RELATED"/>
    <property type="match status" value="1"/>
</dbReference>
<evidence type="ECO:0000256" key="1">
    <source>
        <dbReference type="ARBA" id="ARBA00004613"/>
    </source>
</evidence>
<dbReference type="InterPro" id="IPR009003">
    <property type="entry name" value="Peptidase_S1_PA"/>
</dbReference>
<name>A0A084WJX9_ANOSI</name>
<dbReference type="FunFam" id="2.40.10.10:FF:000028">
    <property type="entry name" value="Serine protease easter"/>
    <property type="match status" value="1"/>
</dbReference>
<dbReference type="AlphaFoldDB" id="A0A084WJX9"/>
<comment type="similarity">
    <text evidence="8">Belongs to the peptidase S1 family. CLIP subfamily.</text>
</comment>
<evidence type="ECO:0000256" key="3">
    <source>
        <dbReference type="ARBA" id="ARBA00022588"/>
    </source>
</evidence>
<dbReference type="GO" id="GO:0005576">
    <property type="term" value="C:extracellular region"/>
    <property type="evidence" value="ECO:0007669"/>
    <property type="project" value="UniProtKB-SubCell"/>
</dbReference>
<keyword evidence="5" id="KW-0391">Immunity</keyword>
<proteinExistence type="inferred from homology"/>
<dbReference type="PRINTS" id="PR00722">
    <property type="entry name" value="CHYMOTRYPSIN"/>
</dbReference>
<dbReference type="VEuPathDB" id="VectorBase:ASIS001586"/>
<keyword evidence="3" id="KW-0399">Innate immunity</keyword>
<dbReference type="InterPro" id="IPR001314">
    <property type="entry name" value="Peptidase_S1A"/>
</dbReference>
<evidence type="ECO:0000256" key="5">
    <source>
        <dbReference type="ARBA" id="ARBA00022859"/>
    </source>
</evidence>
<dbReference type="EnsemblMetazoa" id="ASIC018564-RA">
    <property type="protein sequence ID" value="ASIC018564-PA"/>
    <property type="gene ID" value="ASIC018564"/>
</dbReference>
<organism evidence="10">
    <name type="scientific">Anopheles sinensis</name>
    <name type="common">Mosquito</name>
    <dbReference type="NCBI Taxonomy" id="74873"/>
    <lineage>
        <taxon>Eukaryota</taxon>
        <taxon>Metazoa</taxon>
        <taxon>Ecdysozoa</taxon>
        <taxon>Arthropoda</taxon>
        <taxon>Hexapoda</taxon>
        <taxon>Insecta</taxon>
        <taxon>Pterygota</taxon>
        <taxon>Neoptera</taxon>
        <taxon>Endopterygota</taxon>
        <taxon>Diptera</taxon>
        <taxon>Nematocera</taxon>
        <taxon>Culicoidea</taxon>
        <taxon>Culicidae</taxon>
        <taxon>Anophelinae</taxon>
        <taxon>Anopheles</taxon>
    </lineage>
</organism>
<evidence type="ECO:0000259" key="9">
    <source>
        <dbReference type="PROSITE" id="PS50240"/>
    </source>
</evidence>
<dbReference type="PROSITE" id="PS50240">
    <property type="entry name" value="TRYPSIN_DOM"/>
    <property type="match status" value="1"/>
</dbReference>
<gene>
    <name evidence="10" type="ORF">ZHAS_00018564</name>
</gene>
<dbReference type="InterPro" id="IPR001254">
    <property type="entry name" value="Trypsin_dom"/>
</dbReference>
<dbReference type="Gene3D" id="2.40.10.10">
    <property type="entry name" value="Trypsin-like serine proteases"/>
    <property type="match status" value="2"/>
</dbReference>
<dbReference type="STRING" id="74873.A0A084WJX9"/>
<dbReference type="EMBL" id="KE525348">
    <property type="protein sequence ID" value="KFB50523.1"/>
    <property type="molecule type" value="Genomic_DNA"/>
</dbReference>
<dbReference type="OMA" id="QDAMNIS"/>
<dbReference type="GO" id="GO:0045087">
    <property type="term" value="P:innate immune response"/>
    <property type="evidence" value="ECO:0007669"/>
    <property type="project" value="UniProtKB-KW"/>
</dbReference>
<evidence type="ECO:0000256" key="4">
    <source>
        <dbReference type="ARBA" id="ARBA00022729"/>
    </source>
</evidence>
<dbReference type="Pfam" id="PF00089">
    <property type="entry name" value="Trypsin"/>
    <property type="match status" value="1"/>
</dbReference>
<keyword evidence="12" id="KW-1185">Reference proteome</keyword>
<evidence type="ECO:0000256" key="2">
    <source>
        <dbReference type="ARBA" id="ARBA00022525"/>
    </source>
</evidence>